<reference evidence="2" key="1">
    <citation type="submission" date="2022-06" db="EMBL/GenBank/DDBJ databases">
        <title>Diverse halophilic archaea isolated from saline environments.</title>
        <authorList>
            <person name="Cui H.-L."/>
        </authorList>
    </citation>
    <scope>NUCLEOTIDE SEQUENCE</scope>
    <source>
        <strain evidence="2">WLHS1</strain>
    </source>
</reference>
<accession>A0A9E7N6W2</accession>
<proteinExistence type="predicted"/>
<feature type="domain" description="DUF8053" evidence="1">
    <location>
        <begin position="3"/>
        <end position="57"/>
    </location>
</feature>
<dbReference type="GeneID" id="73291107"/>
<protein>
    <recommendedName>
        <fullName evidence="1">DUF8053 domain-containing protein</fullName>
    </recommendedName>
</protein>
<evidence type="ECO:0000313" key="3">
    <source>
        <dbReference type="Proteomes" id="UP001056855"/>
    </source>
</evidence>
<sequence length="63" mass="7174">MALNKLRQLDQNSAGVTLPKDDLRLEGILDENGEVEGEHHAHIRHVDEGKWIVELVEITFSEK</sequence>
<name>A0A9E7N6W2_9EURY</name>
<evidence type="ECO:0000259" key="1">
    <source>
        <dbReference type="Pfam" id="PF26227"/>
    </source>
</evidence>
<keyword evidence="3" id="KW-1185">Reference proteome</keyword>
<dbReference type="KEGG" id="sawl:NGM29_13635"/>
<dbReference type="InterPro" id="IPR058366">
    <property type="entry name" value="DUF8053"/>
</dbReference>
<dbReference type="EMBL" id="CP100355">
    <property type="protein sequence ID" value="UTF52814.1"/>
    <property type="molecule type" value="Genomic_DNA"/>
</dbReference>
<organism evidence="2 3">
    <name type="scientific">Natronosalvus rutilus</name>
    <dbReference type="NCBI Taxonomy" id="2953753"/>
    <lineage>
        <taxon>Archaea</taxon>
        <taxon>Methanobacteriati</taxon>
        <taxon>Methanobacteriota</taxon>
        <taxon>Stenosarchaea group</taxon>
        <taxon>Halobacteria</taxon>
        <taxon>Halobacteriales</taxon>
        <taxon>Natrialbaceae</taxon>
        <taxon>Natronosalvus</taxon>
    </lineage>
</organism>
<dbReference type="Proteomes" id="UP001056855">
    <property type="component" value="Chromosome"/>
</dbReference>
<dbReference type="Pfam" id="PF26227">
    <property type="entry name" value="DUF8053"/>
    <property type="match status" value="1"/>
</dbReference>
<dbReference type="AlphaFoldDB" id="A0A9E7N6W2"/>
<evidence type="ECO:0000313" key="2">
    <source>
        <dbReference type="EMBL" id="UTF52814.1"/>
    </source>
</evidence>
<gene>
    <name evidence="2" type="ORF">NGM29_13635</name>
</gene>
<dbReference type="RefSeq" id="WP_254156876.1">
    <property type="nucleotide sequence ID" value="NZ_CP100355.1"/>
</dbReference>